<dbReference type="InterPro" id="IPR006037">
    <property type="entry name" value="RCK_C"/>
</dbReference>
<dbReference type="Gene3D" id="1.10.287.70">
    <property type="match status" value="1"/>
</dbReference>
<dbReference type="Pfam" id="PF07885">
    <property type="entry name" value="Ion_trans_2"/>
    <property type="match status" value="1"/>
</dbReference>
<dbReference type="InterPro" id="IPR013099">
    <property type="entry name" value="K_chnl_dom"/>
</dbReference>
<evidence type="ECO:0000256" key="2">
    <source>
        <dbReference type="SAM" id="Phobius"/>
    </source>
</evidence>
<sequence length="350" mass="37932">MQSSIKKVLIGAIVFVVSCVVAIVGYMVAGWTVLEAVYMVTITIFGVGFREVRPIDAPSLRVFTMIVIVAGCTSAIYVMGGFVQMIAEGELNRFLGARRMTKGIEKLSNHVIVCGFGRVGRILAEELSKSSQDFLVIDTNQERLQEAETAGMSVLIGDATEEKVLESAGIARARVLATVLPDDAANVFITLTARELNHDVEIIARGEYPSTEKKLLRSGATRVVLPAAIGASRIARLITRPSAEDLLFGSLDQDTLSEDLEQIGLHISDLRVPANSDLCGQALEHISFGTGNRFVVLAVRSRDGTVSRDPPADYQLSPDDTLIVLAQQGVEMRLRQVAEAKEIIYRGVKS</sequence>
<keyword evidence="6" id="KW-1185">Reference proteome</keyword>
<organism evidence="5 6">
    <name type="scientific">Fuerstiella marisgermanici</name>
    <dbReference type="NCBI Taxonomy" id="1891926"/>
    <lineage>
        <taxon>Bacteria</taxon>
        <taxon>Pseudomonadati</taxon>
        <taxon>Planctomycetota</taxon>
        <taxon>Planctomycetia</taxon>
        <taxon>Planctomycetales</taxon>
        <taxon>Planctomycetaceae</taxon>
        <taxon>Fuerstiella</taxon>
    </lineage>
</organism>
<keyword evidence="2" id="KW-0812">Transmembrane</keyword>
<dbReference type="InterPro" id="IPR050721">
    <property type="entry name" value="Trk_Ktr_HKT_K-transport"/>
</dbReference>
<dbReference type="GO" id="GO:0006813">
    <property type="term" value="P:potassium ion transport"/>
    <property type="evidence" value="ECO:0007669"/>
    <property type="project" value="InterPro"/>
</dbReference>
<accession>A0A1P8WRI9</accession>
<dbReference type="SUPFAM" id="SSF51735">
    <property type="entry name" value="NAD(P)-binding Rossmann-fold domains"/>
    <property type="match status" value="1"/>
</dbReference>
<evidence type="ECO:0000313" key="5">
    <source>
        <dbReference type="EMBL" id="APZ96667.1"/>
    </source>
</evidence>
<dbReference type="SUPFAM" id="SSF116726">
    <property type="entry name" value="TrkA C-terminal domain-like"/>
    <property type="match status" value="1"/>
</dbReference>
<comment type="subcellular location">
    <subcellularLocation>
        <location evidence="1">Cell membrane</location>
        <topology evidence="1">Multi-pass membrane protein</topology>
    </subcellularLocation>
</comment>
<keyword evidence="2" id="KW-0472">Membrane</keyword>
<dbReference type="Gene3D" id="3.30.70.1450">
    <property type="entry name" value="Regulator of K+ conductance, C-terminal domain"/>
    <property type="match status" value="1"/>
</dbReference>
<dbReference type="GO" id="GO:0005886">
    <property type="term" value="C:plasma membrane"/>
    <property type="evidence" value="ECO:0007669"/>
    <property type="project" value="UniProtKB-SubCell"/>
</dbReference>
<feature type="transmembrane region" description="Helical" evidence="2">
    <location>
        <begin position="33"/>
        <end position="50"/>
    </location>
</feature>
<feature type="domain" description="RCK N-terminal" evidence="3">
    <location>
        <begin position="108"/>
        <end position="225"/>
    </location>
</feature>
<gene>
    <name evidence="5" type="primary">ybaL_2</name>
    <name evidence="5" type="ORF">Fuma_06340</name>
</gene>
<dbReference type="PROSITE" id="PS51201">
    <property type="entry name" value="RCK_N"/>
    <property type="match status" value="1"/>
</dbReference>
<dbReference type="EMBL" id="CP017641">
    <property type="protein sequence ID" value="APZ96667.1"/>
    <property type="molecule type" value="Genomic_DNA"/>
</dbReference>
<dbReference type="OrthoDB" id="9785285at2"/>
<dbReference type="STRING" id="1891926.Fuma_06340"/>
<evidence type="ECO:0000256" key="1">
    <source>
        <dbReference type="ARBA" id="ARBA00004651"/>
    </source>
</evidence>
<dbReference type="AlphaFoldDB" id="A0A1P8WRI9"/>
<dbReference type="KEGG" id="fmr:Fuma_06340"/>
<dbReference type="GO" id="GO:0008324">
    <property type="term" value="F:monoatomic cation transmembrane transporter activity"/>
    <property type="evidence" value="ECO:0007669"/>
    <property type="project" value="InterPro"/>
</dbReference>
<dbReference type="InterPro" id="IPR003148">
    <property type="entry name" value="RCK_N"/>
</dbReference>
<dbReference type="Pfam" id="PF02254">
    <property type="entry name" value="TrkA_N"/>
    <property type="match status" value="1"/>
</dbReference>
<feature type="transmembrane region" description="Helical" evidence="2">
    <location>
        <begin position="7"/>
        <end position="27"/>
    </location>
</feature>
<reference evidence="5 6" key="1">
    <citation type="journal article" date="2016" name="Front. Microbiol.">
        <title>Fuerstia marisgermanicae gen. nov., sp. nov., an Unusual Member of the Phylum Planctomycetes from the German Wadden Sea.</title>
        <authorList>
            <person name="Kohn T."/>
            <person name="Heuer A."/>
            <person name="Jogler M."/>
            <person name="Vollmers J."/>
            <person name="Boedeker C."/>
            <person name="Bunk B."/>
            <person name="Rast P."/>
            <person name="Borchert D."/>
            <person name="Glockner I."/>
            <person name="Freese H.M."/>
            <person name="Klenk H.P."/>
            <person name="Overmann J."/>
            <person name="Kaster A.K."/>
            <person name="Rohde M."/>
            <person name="Wiegand S."/>
            <person name="Jogler C."/>
        </authorList>
    </citation>
    <scope>NUCLEOTIDE SEQUENCE [LARGE SCALE GENOMIC DNA]</scope>
    <source>
        <strain evidence="5 6">NH11</strain>
    </source>
</reference>
<dbReference type="PROSITE" id="PS51257">
    <property type="entry name" value="PROKAR_LIPOPROTEIN"/>
    <property type="match status" value="1"/>
</dbReference>
<dbReference type="Pfam" id="PF02080">
    <property type="entry name" value="TrkA_C"/>
    <property type="match status" value="1"/>
</dbReference>
<name>A0A1P8WRI9_9PLAN</name>
<feature type="domain" description="RCK C-terminal" evidence="4">
    <location>
        <begin position="255"/>
        <end position="340"/>
    </location>
</feature>
<evidence type="ECO:0000259" key="4">
    <source>
        <dbReference type="PROSITE" id="PS51202"/>
    </source>
</evidence>
<keyword evidence="2" id="KW-1133">Transmembrane helix</keyword>
<dbReference type="RefSeq" id="WP_077027649.1">
    <property type="nucleotide sequence ID" value="NZ_CP017641.1"/>
</dbReference>
<protein>
    <submittedName>
        <fullName evidence="5">Inner membrane protein YbaL</fullName>
    </submittedName>
</protein>
<dbReference type="SUPFAM" id="SSF81324">
    <property type="entry name" value="Voltage-gated potassium channels"/>
    <property type="match status" value="1"/>
</dbReference>
<feature type="transmembrane region" description="Helical" evidence="2">
    <location>
        <begin position="62"/>
        <end position="83"/>
    </location>
</feature>
<proteinExistence type="predicted"/>
<dbReference type="Gene3D" id="3.40.50.720">
    <property type="entry name" value="NAD(P)-binding Rossmann-like Domain"/>
    <property type="match status" value="1"/>
</dbReference>
<dbReference type="PROSITE" id="PS51202">
    <property type="entry name" value="RCK_C"/>
    <property type="match status" value="1"/>
</dbReference>
<dbReference type="InterPro" id="IPR036721">
    <property type="entry name" value="RCK_C_sf"/>
</dbReference>
<evidence type="ECO:0000259" key="3">
    <source>
        <dbReference type="PROSITE" id="PS51201"/>
    </source>
</evidence>
<dbReference type="Proteomes" id="UP000187735">
    <property type="component" value="Chromosome"/>
</dbReference>
<dbReference type="PANTHER" id="PTHR43833:SF9">
    <property type="entry name" value="POTASSIUM CHANNEL PROTEIN YUGO-RELATED"/>
    <property type="match status" value="1"/>
</dbReference>
<dbReference type="InterPro" id="IPR036291">
    <property type="entry name" value="NAD(P)-bd_dom_sf"/>
</dbReference>
<evidence type="ECO:0000313" key="6">
    <source>
        <dbReference type="Proteomes" id="UP000187735"/>
    </source>
</evidence>
<dbReference type="PANTHER" id="PTHR43833">
    <property type="entry name" value="POTASSIUM CHANNEL PROTEIN 2-RELATED-RELATED"/>
    <property type="match status" value="1"/>
</dbReference>